<dbReference type="AlphaFoldDB" id="A0A498D808"/>
<evidence type="ECO:0000313" key="4">
    <source>
        <dbReference type="Proteomes" id="UP000267166"/>
    </source>
</evidence>
<dbReference type="Proteomes" id="UP000267166">
    <property type="component" value="Unassembled WGS sequence"/>
</dbReference>
<dbReference type="EMBL" id="RCHD01000046">
    <property type="protein sequence ID" value="RLL31409.1"/>
    <property type="molecule type" value="Genomic_DNA"/>
</dbReference>
<evidence type="ECO:0000313" key="5">
    <source>
        <dbReference type="Proteomes" id="UP000273105"/>
    </source>
</evidence>
<proteinExistence type="predicted"/>
<organism evidence="2 4">
    <name type="scientific">Acinetobacter cumulans</name>
    <dbReference type="NCBI Taxonomy" id="2136182"/>
    <lineage>
        <taxon>Bacteria</taxon>
        <taxon>Pseudomonadati</taxon>
        <taxon>Pseudomonadota</taxon>
        <taxon>Gammaproteobacteria</taxon>
        <taxon>Moraxellales</taxon>
        <taxon>Moraxellaceae</taxon>
        <taxon>Acinetobacter</taxon>
    </lineage>
</organism>
<comment type="caution">
    <text evidence="2">The sequence shown here is derived from an EMBL/GenBank/DDBJ whole genome shotgun (WGS) entry which is preliminary data.</text>
</comment>
<dbReference type="GO" id="GO:0004519">
    <property type="term" value="F:endonuclease activity"/>
    <property type="evidence" value="ECO:0007669"/>
    <property type="project" value="UniProtKB-KW"/>
</dbReference>
<evidence type="ECO:0000313" key="2">
    <source>
        <dbReference type="EMBL" id="RLL31409.1"/>
    </source>
</evidence>
<accession>A0A498D808</accession>
<name>A0A498D808_9GAMM</name>
<dbReference type="InterPro" id="IPR036691">
    <property type="entry name" value="Endo/exonu/phosph_ase_sf"/>
</dbReference>
<dbReference type="GO" id="GO:0004527">
    <property type="term" value="F:exonuclease activity"/>
    <property type="evidence" value="ECO:0007669"/>
    <property type="project" value="UniProtKB-KW"/>
</dbReference>
<sequence>MKIITWNCNGAFRKKVEAILQFQADIYVIQECESPEQANGLYQRYFSDFLWKGENKNKGLGIFVRAGIKLKALHLPDENLELFLPVLLNDKVQLLAVWAKQANSPTFQYIGQIWKYLQLNLAQLDETVLICGDFNSNSKWDVWDRWWNHSDVVSMLEKQNIFSIYHRALAEQQGHESQPTFFLQRNPLKAYHIDYIFASDQYWNLKNVKLRIGDAQDWLSQSDHLPLCCDINPFTKTCL</sequence>
<dbReference type="Gene3D" id="3.60.10.10">
    <property type="entry name" value="Endonuclease/exonuclease/phosphatase"/>
    <property type="match status" value="1"/>
</dbReference>
<keyword evidence="2" id="KW-0269">Exonuclease</keyword>
<dbReference type="EMBL" id="RCHE01000051">
    <property type="protein sequence ID" value="RLL39077.1"/>
    <property type="molecule type" value="Genomic_DNA"/>
</dbReference>
<evidence type="ECO:0000259" key="1">
    <source>
        <dbReference type="Pfam" id="PF03372"/>
    </source>
</evidence>
<keyword evidence="5" id="KW-1185">Reference proteome</keyword>
<keyword evidence="2" id="KW-0255">Endonuclease</keyword>
<dbReference type="Proteomes" id="UP000273105">
    <property type="component" value="Unassembled WGS sequence"/>
</dbReference>
<feature type="domain" description="Endonuclease/exonuclease/phosphatase" evidence="1">
    <location>
        <begin position="4"/>
        <end position="224"/>
    </location>
</feature>
<dbReference type="SUPFAM" id="SSF56219">
    <property type="entry name" value="DNase I-like"/>
    <property type="match status" value="1"/>
</dbReference>
<evidence type="ECO:0000313" key="3">
    <source>
        <dbReference type="EMBL" id="RLL39077.1"/>
    </source>
</evidence>
<dbReference type="Pfam" id="PF03372">
    <property type="entry name" value="Exo_endo_phos"/>
    <property type="match status" value="1"/>
</dbReference>
<gene>
    <name evidence="3" type="ORF">D9K79_15715</name>
    <name evidence="2" type="ORF">D9K80_15125</name>
</gene>
<keyword evidence="2" id="KW-0378">Hydrolase</keyword>
<dbReference type="InterPro" id="IPR005135">
    <property type="entry name" value="Endo/exonuclease/phosphatase"/>
</dbReference>
<protein>
    <submittedName>
        <fullName evidence="2">Endonuclease/exonuclease/phosphatase family protein</fullName>
    </submittedName>
</protein>
<keyword evidence="2" id="KW-0540">Nuclease</keyword>
<reference evidence="4 5" key="1">
    <citation type="submission" date="2018-09" db="EMBL/GenBank/DDBJ databases">
        <title>The draft genome of Acinetobacter sp. strains.</title>
        <authorList>
            <person name="Qin J."/>
            <person name="Feng Y."/>
            <person name="Zong Z."/>
        </authorList>
    </citation>
    <scope>NUCLEOTIDE SEQUENCE [LARGE SCALE GENOMIC DNA]</scope>
    <source>
        <strain evidence="3 5">WCHAc060001</strain>
        <strain evidence="2 4">WCHAc060003</strain>
    </source>
</reference>
<dbReference type="RefSeq" id="WP_106986589.1">
    <property type="nucleotide sequence ID" value="NZ_CP035934.2"/>
</dbReference>